<evidence type="ECO:0000313" key="2">
    <source>
        <dbReference type="EMBL" id="EGC39673.1"/>
    </source>
</evidence>
<dbReference type="GO" id="GO:0004527">
    <property type="term" value="F:exonuclease activity"/>
    <property type="evidence" value="ECO:0007669"/>
    <property type="project" value="InterPro"/>
</dbReference>
<feature type="domain" description="Xrn1 N-terminal" evidence="1">
    <location>
        <begin position="1"/>
        <end position="229"/>
    </location>
</feature>
<dbReference type="VEuPathDB" id="AmoebaDB:DICPUDRAFT_18829"/>
<proteinExistence type="predicted"/>
<protein>
    <recommendedName>
        <fullName evidence="1">Xrn1 N-terminal domain-containing protein</fullName>
    </recommendedName>
</protein>
<keyword evidence="3" id="KW-1185">Reference proteome</keyword>
<dbReference type="InterPro" id="IPR027073">
    <property type="entry name" value="5_3_exoribonuclease"/>
</dbReference>
<evidence type="ECO:0000313" key="3">
    <source>
        <dbReference type="Proteomes" id="UP000001064"/>
    </source>
</evidence>
<dbReference type="AlphaFoldDB" id="F0Z8Q9"/>
<dbReference type="GO" id="GO:0003676">
    <property type="term" value="F:nucleic acid binding"/>
    <property type="evidence" value="ECO:0007669"/>
    <property type="project" value="InterPro"/>
</dbReference>
<gene>
    <name evidence="2" type="ORF">DICPUDRAFT_18829</name>
</gene>
<dbReference type="Gene3D" id="3.40.50.12390">
    <property type="match status" value="2"/>
</dbReference>
<name>F0Z8Q9_DICPU</name>
<dbReference type="GeneID" id="10509717"/>
<accession>F0Z8Q9</accession>
<feature type="non-terminal residue" evidence="2">
    <location>
        <position position="310"/>
    </location>
</feature>
<dbReference type="OrthoDB" id="21527at2759"/>
<dbReference type="RefSeq" id="XP_003283782.1">
    <property type="nucleotide sequence ID" value="XM_003283734.1"/>
</dbReference>
<evidence type="ECO:0000259" key="1">
    <source>
        <dbReference type="Pfam" id="PF03159"/>
    </source>
</evidence>
<dbReference type="KEGG" id="dpp:DICPUDRAFT_18829"/>
<dbReference type="InterPro" id="IPR004859">
    <property type="entry name" value="Xrn1_N"/>
</dbReference>
<dbReference type="EMBL" id="GL870953">
    <property type="protein sequence ID" value="EGC39673.1"/>
    <property type="molecule type" value="Genomic_DNA"/>
</dbReference>
<reference evidence="3" key="1">
    <citation type="journal article" date="2011" name="Genome Biol.">
        <title>Comparative genomics of the social amoebae Dictyostelium discoideum and Dictyostelium purpureum.</title>
        <authorList>
            <consortium name="US DOE Joint Genome Institute (JGI-PGF)"/>
            <person name="Sucgang R."/>
            <person name="Kuo A."/>
            <person name="Tian X."/>
            <person name="Salerno W."/>
            <person name="Parikh A."/>
            <person name="Feasley C.L."/>
            <person name="Dalin E."/>
            <person name="Tu H."/>
            <person name="Huang E."/>
            <person name="Barry K."/>
            <person name="Lindquist E."/>
            <person name="Shapiro H."/>
            <person name="Bruce D."/>
            <person name="Schmutz J."/>
            <person name="Salamov A."/>
            <person name="Fey P."/>
            <person name="Gaudet P."/>
            <person name="Anjard C."/>
            <person name="Babu M.M."/>
            <person name="Basu S."/>
            <person name="Bushmanova Y."/>
            <person name="van der Wel H."/>
            <person name="Katoh-Kurasawa M."/>
            <person name="Dinh C."/>
            <person name="Coutinho P.M."/>
            <person name="Saito T."/>
            <person name="Elias M."/>
            <person name="Schaap P."/>
            <person name="Kay R.R."/>
            <person name="Henrissat B."/>
            <person name="Eichinger L."/>
            <person name="Rivero F."/>
            <person name="Putnam N.H."/>
            <person name="West C.M."/>
            <person name="Loomis W.F."/>
            <person name="Chisholm R.L."/>
            <person name="Shaulsky G."/>
            <person name="Strassmann J.E."/>
            <person name="Queller D.C."/>
            <person name="Kuspa A."/>
            <person name="Grigoriev I.V."/>
        </authorList>
    </citation>
    <scope>NUCLEOTIDE SEQUENCE [LARGE SCALE GENOMIC DNA]</scope>
    <source>
        <strain evidence="3">QSDP1</strain>
    </source>
</reference>
<dbReference type="InterPro" id="IPR029060">
    <property type="entry name" value="PIN-like_dom_sf"/>
</dbReference>
<dbReference type="eggNOG" id="KOG2044">
    <property type="taxonomic scope" value="Eukaryota"/>
</dbReference>
<dbReference type="Proteomes" id="UP000001064">
    <property type="component" value="Unassembled WGS sequence"/>
</dbReference>
<dbReference type="PANTHER" id="PTHR12341:SF70">
    <property type="entry name" value="XRN1 N-TERMINAL DOMAIN-CONTAINING PROTEIN"/>
    <property type="match status" value="1"/>
</dbReference>
<dbReference type="FunCoup" id="F0Z8Q9">
    <property type="interactions" value="73"/>
</dbReference>
<dbReference type="Pfam" id="PF03159">
    <property type="entry name" value="XRN_N"/>
    <property type="match status" value="1"/>
</dbReference>
<dbReference type="InParanoid" id="F0Z8Q9"/>
<dbReference type="SUPFAM" id="SSF88723">
    <property type="entry name" value="PIN domain-like"/>
    <property type="match status" value="1"/>
</dbReference>
<sequence>MGVEGLQVFIKKRYNLYKPLPNNFHTDHIYIDVNNYLHKTITKKPNIQNVEINALKRLKHFLNEIIYSTKIRHTIFFSVDGPGPRSKMTTQRERRLKNLNLHKLLYYINKNRDEETGENDINLLKHDYDYLEGLELNVGFSTLNFTPGTSFMGLLKSFFIYYTKNKLSFAKNVFISAADRMGEGEWKIFQHINNSNYNLNDIITIASNDSDMILFCLLSKYNNIQILNKESNQVLYVNQLREAIYKESGINDRQAIIDFVLLSFLMGTDHLPKVSSFKMQNGWNEYCKLKKPLYNQETKLFNYENLSQVI</sequence>
<dbReference type="PANTHER" id="PTHR12341">
    <property type="entry name" value="5'-&gt;3' EXORIBONUCLEASE"/>
    <property type="match status" value="1"/>
</dbReference>
<organism evidence="2 3">
    <name type="scientific">Dictyostelium purpureum</name>
    <name type="common">Slime mold</name>
    <dbReference type="NCBI Taxonomy" id="5786"/>
    <lineage>
        <taxon>Eukaryota</taxon>
        <taxon>Amoebozoa</taxon>
        <taxon>Evosea</taxon>
        <taxon>Eumycetozoa</taxon>
        <taxon>Dictyostelia</taxon>
        <taxon>Dictyosteliales</taxon>
        <taxon>Dictyosteliaceae</taxon>
        <taxon>Dictyostelium</taxon>
    </lineage>
</organism>
<dbReference type="STRING" id="5786.F0Z8Q9"/>